<feature type="region of interest" description="Disordered" evidence="1">
    <location>
        <begin position="46"/>
        <end position="71"/>
    </location>
</feature>
<dbReference type="Gene3D" id="2.20.28.30">
    <property type="entry name" value="RNA polymerase ii, chain L"/>
    <property type="match status" value="2"/>
</dbReference>
<keyword evidence="2" id="KW-0812">Transmembrane</keyword>
<evidence type="ECO:0000256" key="1">
    <source>
        <dbReference type="SAM" id="MobiDB-lite"/>
    </source>
</evidence>
<evidence type="ECO:0000313" key="3">
    <source>
        <dbReference type="EMBL" id="HIV12573.1"/>
    </source>
</evidence>
<evidence type="ECO:0000256" key="2">
    <source>
        <dbReference type="SAM" id="Phobius"/>
    </source>
</evidence>
<reference evidence="3" key="1">
    <citation type="submission" date="2020-10" db="EMBL/GenBank/DDBJ databases">
        <authorList>
            <person name="Gilroy R."/>
        </authorList>
    </citation>
    <scope>NUCLEOTIDE SEQUENCE</scope>
    <source>
        <strain evidence="3">ChiBcec2-4451</strain>
    </source>
</reference>
<feature type="transmembrane region" description="Helical" evidence="2">
    <location>
        <begin position="341"/>
        <end position="362"/>
    </location>
</feature>
<evidence type="ECO:0000313" key="4">
    <source>
        <dbReference type="Proteomes" id="UP000886723"/>
    </source>
</evidence>
<dbReference type="Proteomes" id="UP000886723">
    <property type="component" value="Unassembled WGS sequence"/>
</dbReference>
<name>A0A9D1NUI1_9FIRM</name>
<comment type="caution">
    <text evidence="3">The sequence shown here is derived from an EMBL/GenBank/DDBJ whole genome shotgun (WGS) entry which is preliminary data.</text>
</comment>
<keyword evidence="2" id="KW-1133">Transmembrane helix</keyword>
<protein>
    <submittedName>
        <fullName evidence="3">TFIIB-type zinc ribbon-containing protein</fullName>
    </submittedName>
</protein>
<dbReference type="EMBL" id="DVON01000117">
    <property type="protein sequence ID" value="HIV12573.1"/>
    <property type="molecule type" value="Genomic_DNA"/>
</dbReference>
<sequence length="363" mass="41161">MAAVNIKCPSCGGELVFDPSTQQYACPYCGSHFDQQQLDGILREQQPSQEPETAAFDEQNSGDPFSAGQPEDGQEAVIYRCPSCGAEILTDETTAATFCCFCHNPVILEGRVSGKFLPDRVIPFSISRDMAVEKFLAAMKKKWFVRRGFFQKNQIEKLTGVYLPCWDADWEGDASLHADATRVRVWRSGDTEFTETRFYHVIREGHLRFEGLTKNALKKADREMAEGVHPYRQQEKKPFSVGFLSGFQAERRDVEWEEVQPEIERDARAYSERLLRESIQGYATVTGQQMRFGAEQMSREYLMVPVWMLTYRGKDGKMYYYAMNGQTGEVCGRLPLDYGRLGAVSGILAVVVFLLMLLGGYLL</sequence>
<reference evidence="3" key="2">
    <citation type="journal article" date="2021" name="PeerJ">
        <title>Extensive microbial diversity within the chicken gut microbiome revealed by metagenomics and culture.</title>
        <authorList>
            <person name="Gilroy R."/>
            <person name="Ravi A."/>
            <person name="Getino M."/>
            <person name="Pursley I."/>
            <person name="Horton D.L."/>
            <person name="Alikhan N.F."/>
            <person name="Baker D."/>
            <person name="Gharbi K."/>
            <person name="Hall N."/>
            <person name="Watson M."/>
            <person name="Adriaenssens E.M."/>
            <person name="Foster-Nyarko E."/>
            <person name="Jarju S."/>
            <person name="Secka A."/>
            <person name="Antonio M."/>
            <person name="Oren A."/>
            <person name="Chaudhuri R.R."/>
            <person name="La Ragione R."/>
            <person name="Hildebrand F."/>
            <person name="Pallen M.J."/>
        </authorList>
    </citation>
    <scope>NUCLEOTIDE SEQUENCE</scope>
    <source>
        <strain evidence="3">ChiBcec2-4451</strain>
    </source>
</reference>
<accession>A0A9D1NUI1</accession>
<keyword evidence="2" id="KW-0472">Membrane</keyword>
<dbReference type="PANTHER" id="PTHR37826">
    <property type="entry name" value="FLOTILLIN BAND_7_5 DOMAIN PROTEIN"/>
    <property type="match status" value="1"/>
</dbReference>
<gene>
    <name evidence="3" type="ORF">IAA63_05460</name>
</gene>
<organism evidence="3 4">
    <name type="scientific">Candidatus Pullilachnospira stercoravium</name>
    <dbReference type="NCBI Taxonomy" id="2840913"/>
    <lineage>
        <taxon>Bacteria</taxon>
        <taxon>Bacillati</taxon>
        <taxon>Bacillota</taxon>
        <taxon>Clostridia</taxon>
        <taxon>Lachnospirales</taxon>
        <taxon>Lachnospiraceae</taxon>
        <taxon>Lachnospiraceae incertae sedis</taxon>
        <taxon>Candidatus Pullilachnospira</taxon>
    </lineage>
</organism>
<proteinExistence type="predicted"/>
<dbReference type="PANTHER" id="PTHR37826:SF3">
    <property type="entry name" value="J DOMAIN-CONTAINING PROTEIN"/>
    <property type="match status" value="1"/>
</dbReference>
<dbReference type="AlphaFoldDB" id="A0A9D1NUI1"/>